<evidence type="ECO:0000313" key="2">
    <source>
        <dbReference type="EMBL" id="MBS0126627.1"/>
    </source>
</evidence>
<feature type="domain" description="SCP" evidence="1">
    <location>
        <begin position="2"/>
        <end position="103"/>
    </location>
</feature>
<proteinExistence type="predicted"/>
<dbReference type="EMBL" id="JAGTUU010000010">
    <property type="protein sequence ID" value="MBS0126627.1"/>
    <property type="molecule type" value="Genomic_DNA"/>
</dbReference>
<dbReference type="PANTHER" id="PTHR31157">
    <property type="entry name" value="SCP DOMAIN-CONTAINING PROTEIN"/>
    <property type="match status" value="1"/>
</dbReference>
<dbReference type="Proteomes" id="UP000681356">
    <property type="component" value="Unassembled WGS sequence"/>
</dbReference>
<comment type="caution">
    <text evidence="2">The sequence shown here is derived from an EMBL/GenBank/DDBJ whole genome shotgun (WGS) entry which is preliminary data.</text>
</comment>
<keyword evidence="3" id="KW-1185">Reference proteome</keyword>
<dbReference type="AlphaFoldDB" id="A0A8J7WGY4"/>
<dbReference type="InterPro" id="IPR014044">
    <property type="entry name" value="CAP_dom"/>
</dbReference>
<name>A0A8J7WGY4_9RHOB</name>
<dbReference type="CDD" id="cd05379">
    <property type="entry name" value="CAP_bacterial"/>
    <property type="match status" value="1"/>
</dbReference>
<dbReference type="PANTHER" id="PTHR31157:SF1">
    <property type="entry name" value="SCP DOMAIN-CONTAINING PROTEIN"/>
    <property type="match status" value="1"/>
</dbReference>
<dbReference type="Gene3D" id="3.40.33.10">
    <property type="entry name" value="CAP"/>
    <property type="match status" value="1"/>
</dbReference>
<gene>
    <name evidence="2" type="ORF">KB874_21325</name>
</gene>
<accession>A0A8J7WGY4</accession>
<sequence length="116" mass="12378">MLNGLRAEQGLGPVAPSDRLEEAAMVHAMDMAESRFFGHEGSDGSDVGARVTRTGYGWCAVAENIAQGQGSVAEVLGAWARSEPHRRNLLNAEIVEYGLVRAPGDIWVLVLGRDGC</sequence>
<evidence type="ECO:0000259" key="1">
    <source>
        <dbReference type="Pfam" id="PF00188"/>
    </source>
</evidence>
<dbReference type="InterPro" id="IPR035940">
    <property type="entry name" value="CAP_sf"/>
</dbReference>
<organism evidence="2 3">
    <name type="scientific">Thetidibacter halocola</name>
    <dbReference type="NCBI Taxonomy" id="2827239"/>
    <lineage>
        <taxon>Bacteria</taxon>
        <taxon>Pseudomonadati</taxon>
        <taxon>Pseudomonadota</taxon>
        <taxon>Alphaproteobacteria</taxon>
        <taxon>Rhodobacterales</taxon>
        <taxon>Roseobacteraceae</taxon>
        <taxon>Thetidibacter</taxon>
    </lineage>
</organism>
<reference evidence="2" key="1">
    <citation type="submission" date="2021-04" db="EMBL/GenBank/DDBJ databases">
        <authorList>
            <person name="Yoon J."/>
        </authorList>
    </citation>
    <scope>NUCLEOTIDE SEQUENCE</scope>
    <source>
        <strain evidence="2">KMU-90</strain>
    </source>
</reference>
<dbReference type="SUPFAM" id="SSF55797">
    <property type="entry name" value="PR-1-like"/>
    <property type="match status" value="1"/>
</dbReference>
<evidence type="ECO:0000313" key="3">
    <source>
        <dbReference type="Proteomes" id="UP000681356"/>
    </source>
</evidence>
<dbReference type="Pfam" id="PF00188">
    <property type="entry name" value="CAP"/>
    <property type="match status" value="1"/>
</dbReference>
<protein>
    <submittedName>
        <fullName evidence="2">CAP domain-containing protein</fullName>
    </submittedName>
</protein>